<dbReference type="InterPro" id="IPR050396">
    <property type="entry name" value="Glycosyltr_51/Transpeptidase"/>
</dbReference>
<comment type="caution">
    <text evidence="23">The sequence shown here is derived from an EMBL/GenBank/DDBJ whole genome shotgun (WGS) entry which is preliminary data.</text>
</comment>
<keyword evidence="14 20" id="KW-0472">Membrane</keyword>
<dbReference type="Gene3D" id="3.40.710.10">
    <property type="entry name" value="DD-peptidase/beta-lactamase superfamily"/>
    <property type="match status" value="2"/>
</dbReference>
<evidence type="ECO:0000256" key="6">
    <source>
        <dbReference type="ARBA" id="ARBA00022670"/>
    </source>
</evidence>
<evidence type="ECO:0000256" key="13">
    <source>
        <dbReference type="ARBA" id="ARBA00022989"/>
    </source>
</evidence>
<feature type="compositionally biased region" description="Basic and acidic residues" evidence="19">
    <location>
        <begin position="9"/>
        <end position="30"/>
    </location>
</feature>
<feature type="domain" description="Glycosyl transferase family 51" evidence="22">
    <location>
        <begin position="105"/>
        <end position="283"/>
    </location>
</feature>
<comment type="catalytic activity">
    <reaction evidence="18">
        <text>[GlcNAc-(1-&gt;4)-Mur2Ac(oyl-L-Ala-gamma-D-Glu-L-Lys-D-Ala-D-Ala)](n)-di-trans,octa-cis-undecaprenyl diphosphate + beta-D-GlcNAc-(1-&gt;4)-Mur2Ac(oyl-L-Ala-gamma-D-Glu-L-Lys-D-Ala-D-Ala)-di-trans,octa-cis-undecaprenyl diphosphate = [GlcNAc-(1-&gt;4)-Mur2Ac(oyl-L-Ala-gamma-D-Glu-L-Lys-D-Ala-D-Ala)](n+1)-di-trans,octa-cis-undecaprenyl diphosphate + di-trans,octa-cis-undecaprenyl diphosphate + H(+)</text>
        <dbReference type="Rhea" id="RHEA:23708"/>
        <dbReference type="Rhea" id="RHEA-COMP:9602"/>
        <dbReference type="Rhea" id="RHEA-COMP:9603"/>
        <dbReference type="ChEBI" id="CHEBI:15378"/>
        <dbReference type="ChEBI" id="CHEBI:58405"/>
        <dbReference type="ChEBI" id="CHEBI:60033"/>
        <dbReference type="ChEBI" id="CHEBI:78435"/>
        <dbReference type="EC" id="2.4.99.28"/>
    </reaction>
</comment>
<feature type="domain" description="Penicillin-binding protein transpeptidase" evidence="21">
    <location>
        <begin position="471"/>
        <end position="762"/>
    </location>
</feature>
<dbReference type="RefSeq" id="WP_411911542.1">
    <property type="nucleotide sequence ID" value="NZ_BTFW01000001.1"/>
</dbReference>
<comment type="similarity">
    <text evidence="4">In the N-terminal section; belongs to the glycosyltransferase 51 family.</text>
</comment>
<evidence type="ECO:0000256" key="17">
    <source>
        <dbReference type="ARBA" id="ARBA00044770"/>
    </source>
</evidence>
<evidence type="ECO:0000256" key="18">
    <source>
        <dbReference type="ARBA" id="ARBA00049902"/>
    </source>
</evidence>
<dbReference type="InterPro" id="IPR001460">
    <property type="entry name" value="PCN-bd_Tpept"/>
</dbReference>
<dbReference type="InterPro" id="IPR036950">
    <property type="entry name" value="PBP_transglycosylase"/>
</dbReference>
<dbReference type="EC" id="2.4.99.28" evidence="17"/>
<evidence type="ECO:0000256" key="4">
    <source>
        <dbReference type="ARBA" id="ARBA00007739"/>
    </source>
</evidence>
<evidence type="ECO:0000256" key="2">
    <source>
        <dbReference type="ARBA" id="ARBA00004752"/>
    </source>
</evidence>
<keyword evidence="13 20" id="KW-1133">Transmembrane helix</keyword>
<keyword evidence="11" id="KW-0133">Cell shape</keyword>
<evidence type="ECO:0000256" key="16">
    <source>
        <dbReference type="ARBA" id="ARBA00023316"/>
    </source>
</evidence>
<evidence type="ECO:0000256" key="10">
    <source>
        <dbReference type="ARBA" id="ARBA00022801"/>
    </source>
</evidence>
<evidence type="ECO:0000256" key="1">
    <source>
        <dbReference type="ARBA" id="ARBA00004370"/>
    </source>
</evidence>
<comment type="pathway">
    <text evidence="2">Cell wall biogenesis; peptidoglycan biosynthesis.</text>
</comment>
<dbReference type="PANTHER" id="PTHR32282:SF27">
    <property type="entry name" value="PENICILLIN-BINDING PROTEIN 1A"/>
    <property type="match status" value="1"/>
</dbReference>
<dbReference type="SUPFAM" id="SSF56601">
    <property type="entry name" value="beta-lactamase/transpeptidase-like"/>
    <property type="match status" value="1"/>
</dbReference>
<proteinExistence type="inferred from homology"/>
<keyword evidence="10" id="KW-0378">Hydrolase</keyword>
<evidence type="ECO:0000256" key="15">
    <source>
        <dbReference type="ARBA" id="ARBA00023268"/>
    </source>
</evidence>
<keyword evidence="16" id="KW-0961">Cell wall biogenesis/degradation</keyword>
<sequence length="867" mass="94733">MAEDLPPIDVRRDAPNRDDPNRDDPGRDDPGGVGEHLRFRRGGLWSRLRGRVTGSRWLRRLLWLVLVLVVARGLLWVTVERTLPSADTLLTYQPPLPTMVRGADGQIVSSYARERRVQLRFVDFPPQLINAFLSAEDKTFWTHGGVDLTGLAGAVVDYVTKYGSGERARGGSTITQQVAKNILIGNEYSVTRKLKEMLLARRIESVLTKQQILELYLNEIPLGRQSFGVQAAARAYFDKDVGDLSLHEAAFLAILPKAPENYSRARYADKALARRNWVLDQMQKNGWASAGDVAQAKAQPLGLVARRSENYTADAGYFLEEVRRQLIDRFGEQAKDGPNSVYAGGLWVRTSLDQQLQTAAQDALRAGLLRYGAGRPWHGPIAHIDMSSQDDDGQVNWQSQLIGSNLSIRYLDWRVAVLVSRRGTTGQIGFADGKTGTLYGLPAAMKTGDVITVAPAGGDTYALRVVPEVSGGMVVEDPQSSRVLAMQGGFDARLGSFNRATQAERQPGSTIKPFVYATALDNGMTPASMIVDGTFCVYQGAALGQKCFRNFGNEGASGNHTMRWGLEQSRNLMTVRVANDTGMDKVVRTIKSVGIGDYQPYLSMALGAGDTTVIRMVNAYAALANHGRQREPSLIDYVQDRNGKVIWRADNRACTGCSMPQWDGQPMPRLRPAGRQALDARTAYQVVHMLEGVVVRGTAETLHDLGLPLFGKTGTTSGPTNVWFVGGSPEIIAGVYMGYDQPRSLGGYAQGGRLAAPVFKQFVLSTRARWADVPFTAPPGVSMVKIDRVSGKRVFGGTPQDDEKKAAIIWEAFKPDTEPRRTVQPTEITARAAVLDALRKARAARGPVAPPQGGGEENFVEDQGGIY</sequence>
<dbReference type="Pfam" id="PF00905">
    <property type="entry name" value="Transpeptidase"/>
    <property type="match status" value="1"/>
</dbReference>
<feature type="transmembrane region" description="Helical" evidence="20">
    <location>
        <begin position="61"/>
        <end position="79"/>
    </location>
</feature>
<keyword evidence="9 20" id="KW-0812">Transmembrane</keyword>
<dbReference type="PANTHER" id="PTHR32282">
    <property type="entry name" value="BINDING PROTEIN TRANSPEPTIDASE, PUTATIVE-RELATED"/>
    <property type="match status" value="1"/>
</dbReference>
<evidence type="ECO:0000256" key="14">
    <source>
        <dbReference type="ARBA" id="ARBA00023136"/>
    </source>
</evidence>
<dbReference type="InterPro" id="IPR012338">
    <property type="entry name" value="Beta-lactam/transpept-like"/>
</dbReference>
<dbReference type="InterPro" id="IPR001264">
    <property type="entry name" value="Glyco_trans_51"/>
</dbReference>
<evidence type="ECO:0000256" key="5">
    <source>
        <dbReference type="ARBA" id="ARBA00022645"/>
    </source>
</evidence>
<dbReference type="EMBL" id="BTFW01000001">
    <property type="protein sequence ID" value="GMM60393.1"/>
    <property type="molecule type" value="Genomic_DNA"/>
</dbReference>
<feature type="region of interest" description="Disordered" evidence="19">
    <location>
        <begin position="844"/>
        <end position="867"/>
    </location>
</feature>
<evidence type="ECO:0000256" key="3">
    <source>
        <dbReference type="ARBA" id="ARBA00007090"/>
    </source>
</evidence>
<evidence type="ECO:0000259" key="21">
    <source>
        <dbReference type="Pfam" id="PF00905"/>
    </source>
</evidence>
<dbReference type="Proteomes" id="UP001187221">
    <property type="component" value="Unassembled WGS sequence"/>
</dbReference>
<gene>
    <name evidence="23" type="ORF">NUTIK01_11700</name>
</gene>
<organism evidence="23 24">
    <name type="scientific">Novosphingobium pituita</name>
    <dbReference type="NCBI Taxonomy" id="3056842"/>
    <lineage>
        <taxon>Bacteria</taxon>
        <taxon>Pseudomonadati</taxon>
        <taxon>Pseudomonadota</taxon>
        <taxon>Alphaproteobacteria</taxon>
        <taxon>Sphingomonadales</taxon>
        <taxon>Sphingomonadaceae</taxon>
        <taxon>Novosphingobium</taxon>
    </lineage>
</organism>
<keyword evidence="15" id="KW-0511">Multifunctional enzyme</keyword>
<evidence type="ECO:0000256" key="9">
    <source>
        <dbReference type="ARBA" id="ARBA00022692"/>
    </source>
</evidence>
<evidence type="ECO:0000256" key="7">
    <source>
        <dbReference type="ARBA" id="ARBA00022676"/>
    </source>
</evidence>
<feature type="region of interest" description="Disordered" evidence="19">
    <location>
        <begin position="1"/>
        <end position="35"/>
    </location>
</feature>
<evidence type="ECO:0000256" key="11">
    <source>
        <dbReference type="ARBA" id="ARBA00022960"/>
    </source>
</evidence>
<evidence type="ECO:0000313" key="23">
    <source>
        <dbReference type="EMBL" id="GMM60393.1"/>
    </source>
</evidence>
<evidence type="ECO:0000313" key="24">
    <source>
        <dbReference type="Proteomes" id="UP001187221"/>
    </source>
</evidence>
<keyword evidence="6" id="KW-0645">Protease</keyword>
<comment type="similarity">
    <text evidence="3">In the C-terminal section; belongs to the transpeptidase family.</text>
</comment>
<dbReference type="InterPro" id="IPR023346">
    <property type="entry name" value="Lysozyme-like_dom_sf"/>
</dbReference>
<evidence type="ECO:0000256" key="20">
    <source>
        <dbReference type="SAM" id="Phobius"/>
    </source>
</evidence>
<evidence type="ECO:0000256" key="8">
    <source>
        <dbReference type="ARBA" id="ARBA00022679"/>
    </source>
</evidence>
<protein>
    <recommendedName>
        <fullName evidence="17">peptidoglycan glycosyltransferase</fullName>
        <ecNumber evidence="17">2.4.99.28</ecNumber>
    </recommendedName>
</protein>
<dbReference type="SUPFAM" id="SSF53955">
    <property type="entry name" value="Lysozyme-like"/>
    <property type="match status" value="1"/>
</dbReference>
<keyword evidence="8" id="KW-0808">Transferase</keyword>
<evidence type="ECO:0000259" key="22">
    <source>
        <dbReference type="Pfam" id="PF00912"/>
    </source>
</evidence>
<keyword evidence="5" id="KW-0121">Carboxypeptidase</keyword>
<comment type="subcellular location">
    <subcellularLocation>
        <location evidence="1">Membrane</location>
    </subcellularLocation>
</comment>
<dbReference type="Gene3D" id="1.10.3810.10">
    <property type="entry name" value="Biosynthetic peptidoglycan transglycosylase-like"/>
    <property type="match status" value="1"/>
</dbReference>
<keyword evidence="7" id="KW-0328">Glycosyltransferase</keyword>
<name>A0ABQ6P555_9SPHN</name>
<accession>A0ABQ6P555</accession>
<keyword evidence="24" id="KW-1185">Reference proteome</keyword>
<reference evidence="23 24" key="1">
    <citation type="submission" date="2023-06" db="EMBL/GenBank/DDBJ databases">
        <title>Draft genome sequence of Novosphingobium sp. strain IK01.</title>
        <authorList>
            <person name="Hatamoto M."/>
            <person name="Ikarashi T."/>
            <person name="Yamaguchi T."/>
        </authorList>
    </citation>
    <scope>NUCLEOTIDE SEQUENCE [LARGE SCALE GENOMIC DNA]</scope>
    <source>
        <strain evidence="23 24">IK01</strain>
    </source>
</reference>
<evidence type="ECO:0000256" key="19">
    <source>
        <dbReference type="SAM" id="MobiDB-lite"/>
    </source>
</evidence>
<dbReference type="Pfam" id="PF00912">
    <property type="entry name" value="Transgly"/>
    <property type="match status" value="1"/>
</dbReference>
<evidence type="ECO:0000256" key="12">
    <source>
        <dbReference type="ARBA" id="ARBA00022984"/>
    </source>
</evidence>
<keyword evidence="12" id="KW-0573">Peptidoglycan synthesis</keyword>